<dbReference type="Pfam" id="PF16656">
    <property type="entry name" value="Pur_ac_phosph_N"/>
    <property type="match status" value="2"/>
</dbReference>
<dbReference type="Proteomes" id="UP000787672">
    <property type="component" value="Unassembled WGS sequence"/>
</dbReference>
<gene>
    <name evidence="4" type="ORF">KQI82_06965</name>
</gene>
<name>A0ABS6F8Q3_9FIRM</name>
<evidence type="ECO:0000256" key="2">
    <source>
        <dbReference type="SAM" id="MobiDB-lite"/>
    </source>
</evidence>
<dbReference type="PANTHER" id="PTHR45867">
    <property type="entry name" value="PURPLE ACID PHOSPHATASE"/>
    <property type="match status" value="1"/>
</dbReference>
<feature type="domain" description="SLH" evidence="3">
    <location>
        <begin position="2577"/>
        <end position="2635"/>
    </location>
</feature>
<dbReference type="InterPro" id="IPR018711">
    <property type="entry name" value="NAGPA"/>
</dbReference>
<dbReference type="InterPro" id="IPR001119">
    <property type="entry name" value="SLH_dom"/>
</dbReference>
<accession>A0ABS6F8Q3</accession>
<protein>
    <submittedName>
        <fullName evidence="4">Phosphodiester glycosidase family protein</fullName>
    </submittedName>
</protein>
<sequence length="2759" mass="290709">MVPSYMKKWRDRWGRRLMSALLALTLSVGLLPGIALAEEAEEPFPAEIEQETTYYGSNLSLQELFGGLSYGEETIQTTDGQDVNTFVVTVDGSDDSLQVVTGVPNDEIPLKEGLTQTTSAQAAAAQMNGKNVLAAVNADFFNINDATMIQPAGVTIKDGELLTPYYEGDNVNRSYFFGVLQDGTAVIGDKETFLSVESDLQQAVGGGPWLVKEGEVQEVEDQRHPRTAVGIKEDGSILLVVADGRSSVSAGLTFVELARYMKDLGAVEALNLDGGGSSAAVVKNPDTYALEVKNVPSDGTERPVGNTLLVIDADSTSAGVDLEQDSDGYYLIEEAADFIQINKLANGSYRLNNDIVLDGESIPSVSVFSGEFDGADHTISGLSVDSGGSYALFTTLSATGSIHNLSLEDVDITASGSAAALVGSCAGKVEYVAVTGSIAGKQRVGGIVSYLDNGGQLLRSSAGVSITGTERMGGLVGECTDNSLIDSCYVNARVLGGNMAAGLVGRAVSDSTHDANIKNCIVTGSVQGAIEPGGIGGLLKIGVANCIVRDMSINATSTAGTSSGNVTGLLGAWINGSQPYTGNVIQSGSIIATAQCTAHRIGYQSNNKSYNYVNPAVTINGQPETGGTHDNNIGADATEEQLASRDFYAGLGFDFDTVFDWDDTAKTPVLVGVDQSVKAPSSGEDSELEQDSEGYYLIKTTADLSELNKAPLERYRLSGDLDFEGEKAVSITTFGGEFDGAGYTLSNLSAAPESGSYALFGTLLSGGSIHDLKLADVDIRASADYTAALVGSCAGTVEDVTVTGKIYGGGKTGAVAGSLSNGGVIRRCAVGAMVVGTGAQVGGVAGFNDGIIEACYANINVQGVNNVGGIAGYSDIDDATRAVRSCIAEGAVTSTGIEAGGIGGLLKMRTTNNLVRNMAVTATNATTAAGSGNVAGLLGGWMKYQPGATGNVILSGTVQTAGVGEGYRLCYNAGQGTLAENYVNPAVTVNGKTVAGGTASDGQGGDMTAEQMVSRDFYAGLGFDFDTVFDWDDAAKTPVLKQVDQTVTAPEAGPAPGDADVKNIALTVGTDETERRLSWYTDSTNAGEVQLAPASAMTGGEFPGQCESFASVGKPSSLAGYYSNQATLTGLDANTEYVYRVGNSDGWSDTYAFTTGSFDEGDVSFLFAGDPQIGSSGNVGSDVTGWTTSLNKAASWFDDVSFLLSAGDQVETYNNETQYAGFLQPEALRSMTLATNIGNHDSKGVNYQEHFDLPNEAVSQDDTAAGGDYWYSYNGVLFLSLNSNNVSTAQHKAFLNSAIQAYRDANGGADPLWKIVTFHHSVYSTASHTNDGDILQRRAELPLVFSELGIDAVLMGHDHVYTRSLMMQGTTPVTTGYTAAGGNAYASYEAAANSGEVFYLTANSASGSKFYAIKTNVDFPFLAAQNQESIPNLTKVDVTADAITFTTYRTGEDSEVTDVVDTFTLMRGGTPAEEPVDQLTTANAVWSYLDDNTDPGTQEDAKAWTKAGYDDSGWSSAKGSFGAKNGQIVEGAHSGLTANTLLRQYQNGTGEPNTPAFFFRAAFSLSDPEKVSALSGSLRYDDGVIVYINGVRVAGFNDEAITGNMSFNGGKSANDAALGTFAVSGDALDALNLKATGNVLAVELHNDSEDSSDVFLDFTELKASYPGKAEFSNIIMNVGADETERYVTWYSDSVNDDKLQLAFAAEPDTFYDYPATRAVSKYVAGCCYYHCKLTGIPSNMDFVYRVGNETDGWSDTYSFTSGTAGDKRFSFLLAGDPQIGSGGTPADTAGWITTMNKAEEWFPEAEFIISAGDQVDNKADESQFLGFTAPEQLKSLPMAVNVGNHDSGLDSYSEHYIVPNGDSGTVTLTGAYGGDYWYSYDGVLFLSINSNDTSTAKHTAFLKSAIAAYTAQYGEPAWKIVTFHHSVYSTASHESDRDIIQRRNELPVVFSELGIDAVLMGHDHVYTRTFLMSGTQPTTNTVTDSVTDPGYGQVLYLTANSASGSKFYAIHDKQFPYSAVTNQESVPNLTKVDVTEDSLTFTTYRTGEENTIDDVVDTFTIRRTQDKPENPITKETLISTADTTWKYLDDNTDPGTAEEPRAWTAADYADSVWKTGKGPFGAKDGEIKEGAHEGRLPATLLRQYQDGIGEPNTPAFFFRTTFDLADPGAVTSLEGQLYYDDAAVVYINGVKVAGYNDQNLAGNMSFSNAQTTSNADSGTFTVTGGMLRSLNLKESGNILAVELHNTDDHSSDIFIEFASLSAVVDSSKDTLPPVLTVPGEITLAKGEDFDSMEGVSASDLRDGDVTANIKVTGKVNTAKAGTYVLTYTVADSAGNVATVRRTVTVREIQTLITTAQTQWKYRDDNVDPAAGSSDRTSWTRPEYDDSDGTWKSAKGSFGAKNGQISDLGGGCVPATLLRQYQDGTSKPNTPAFFFRTTVTLSDAGKVEALKGTVCYDDGVILYVNGVRVAAFDDLACNEDGDSLGHGFDANLQYGGSNASDPKTASFSVAGDALKALNLKSGENTVAVELHNGRATSSDVYFDLLSLTAEMKISSSEGSDSGDSGNSGGSGSSGAPVQKERFTDVPAGYWAHDAIEFVAEEGLFQGTSASRFSPEASMTRAMVAAVLYRMAGEPESGTAGFPDVPADAWCADAIAWASEKGIVLGTDSGLFLPDNSVTRQELAAMLYRYAAAMGEDVSKTGALSVFTDSAAIPQWSSGALSWAVGSGILNGKSDGSLDPCGTATRAQVATMLQRFANFCK</sequence>
<dbReference type="InterPro" id="IPR032179">
    <property type="entry name" value="Cry22Aa_Ig-like"/>
</dbReference>
<dbReference type="EMBL" id="JAHLQN010000001">
    <property type="protein sequence ID" value="MBU5626655.1"/>
    <property type="molecule type" value="Genomic_DNA"/>
</dbReference>
<feature type="domain" description="SLH" evidence="3">
    <location>
        <begin position="2702"/>
        <end position="2759"/>
    </location>
</feature>
<evidence type="ECO:0000259" key="3">
    <source>
        <dbReference type="PROSITE" id="PS51272"/>
    </source>
</evidence>
<dbReference type="RefSeq" id="WP_216632127.1">
    <property type="nucleotide sequence ID" value="NZ_JAHLQN010000001.1"/>
</dbReference>
<evidence type="ECO:0000256" key="1">
    <source>
        <dbReference type="ARBA" id="ARBA00022737"/>
    </source>
</evidence>
<dbReference type="Pfam" id="PF16403">
    <property type="entry name" value="Bact_surface_Ig-like"/>
    <property type="match status" value="1"/>
</dbReference>
<evidence type="ECO:0000313" key="4">
    <source>
        <dbReference type="EMBL" id="MBU5626655.1"/>
    </source>
</evidence>
<dbReference type="InterPro" id="IPR015914">
    <property type="entry name" value="PAPs_N"/>
</dbReference>
<dbReference type="Pfam" id="PF00149">
    <property type="entry name" value="Metallophos"/>
    <property type="match status" value="2"/>
</dbReference>
<feature type="domain" description="SLH" evidence="3">
    <location>
        <begin position="2636"/>
        <end position="2699"/>
    </location>
</feature>
<feature type="region of interest" description="Disordered" evidence="2">
    <location>
        <begin position="2364"/>
        <end position="2389"/>
    </location>
</feature>
<dbReference type="Pfam" id="PF00395">
    <property type="entry name" value="SLH"/>
    <property type="match status" value="3"/>
</dbReference>
<keyword evidence="4" id="KW-0378">Hydrolase</keyword>
<keyword evidence="1" id="KW-0677">Repeat</keyword>
<keyword evidence="5" id="KW-1185">Reference proteome</keyword>
<dbReference type="PROSITE" id="PS51272">
    <property type="entry name" value="SLH"/>
    <property type="match status" value="3"/>
</dbReference>
<dbReference type="GO" id="GO:0016798">
    <property type="term" value="F:hydrolase activity, acting on glycosyl bonds"/>
    <property type="evidence" value="ECO:0007669"/>
    <property type="project" value="UniProtKB-KW"/>
</dbReference>
<comment type="caution">
    <text evidence="4">The sequence shown here is derived from an EMBL/GenBank/DDBJ whole genome shotgun (WGS) entry which is preliminary data.</text>
</comment>
<keyword evidence="4" id="KW-0326">Glycosidase</keyword>
<dbReference type="Pfam" id="PF09992">
    <property type="entry name" value="NAGPA"/>
    <property type="match status" value="1"/>
</dbReference>
<evidence type="ECO:0000313" key="5">
    <source>
        <dbReference type="Proteomes" id="UP000787672"/>
    </source>
</evidence>
<feature type="compositionally biased region" description="Low complexity" evidence="2">
    <location>
        <begin position="2554"/>
        <end position="2563"/>
    </location>
</feature>
<dbReference type="PANTHER" id="PTHR45867:SF3">
    <property type="entry name" value="ACID PHOSPHATASE TYPE 7"/>
    <property type="match status" value="1"/>
</dbReference>
<feature type="region of interest" description="Disordered" evidence="2">
    <location>
        <begin position="2554"/>
        <end position="2577"/>
    </location>
</feature>
<dbReference type="InterPro" id="IPR004843">
    <property type="entry name" value="Calcineurin-like_PHP"/>
</dbReference>
<organism evidence="4 5">
    <name type="scientific">Dysosmobacter acutus</name>
    <dbReference type="NCBI Taxonomy" id="2841504"/>
    <lineage>
        <taxon>Bacteria</taxon>
        <taxon>Bacillati</taxon>
        <taxon>Bacillota</taxon>
        <taxon>Clostridia</taxon>
        <taxon>Eubacteriales</taxon>
        <taxon>Oscillospiraceae</taxon>
        <taxon>Dysosmobacter</taxon>
    </lineage>
</organism>
<reference evidence="4 5" key="1">
    <citation type="submission" date="2021-06" db="EMBL/GenBank/DDBJ databases">
        <authorList>
            <person name="Sun Q."/>
            <person name="Li D."/>
        </authorList>
    </citation>
    <scope>NUCLEOTIDE SEQUENCE [LARGE SCALE GENOMIC DNA]</scope>
    <source>
        <strain evidence="4 5">MSJ-2</strain>
    </source>
</reference>
<proteinExistence type="predicted"/>